<organism evidence="4">
    <name type="scientific">Nocardia globerula</name>
    <dbReference type="NCBI Taxonomy" id="1818"/>
    <lineage>
        <taxon>Bacteria</taxon>
        <taxon>Bacillati</taxon>
        <taxon>Actinomycetota</taxon>
        <taxon>Actinomycetes</taxon>
        <taxon>Mycobacteriales</taxon>
        <taxon>Nocardiaceae</taxon>
        <taxon>Nocardia</taxon>
    </lineage>
</organism>
<evidence type="ECO:0000256" key="2">
    <source>
        <dbReference type="ARBA" id="ARBA00022801"/>
    </source>
</evidence>
<sequence>MSPEPANVPQCSHGLPRRMFLGGMGALALAGMTDIGSAGAAAAPSRAAPSDSFPAQPNIVVIITDQERRPMYWPQGWVERNLPHRQRIARHGLTFDQAVCNTAMCSPSRSTFFTGLYPAQHGVTRTLTEGGTVSPTEPQLQTSEQNMAKMLASAGYNVQYRGKWHLSKGASGGDPSSDDVAAFGFGGWTPPDAGQDTNPDHFGGGCADHDRRAAEEAVEFLTGPDAKGDKPFALIVSFVNPHDVLAYPQSWDAMSGTCDNYGSDAPGAFEQGIELPPTYDEILAFNYKPSAQVQSELLLAAGLGPLLGPDQARRYINFYAYMHKVVDERIGSVLDALEATPGLLDDTVIVRMSDHGEMGMSHGGLRQKVFNAYEETLRVPLVISNPLLFPKPVQTDALASLIDVMPTLANLAQVPDRASWNFLGTDLTPVLVDAAAYPDAPSVHVQDTILFTYDDQNCATPDGQNIVTQPNHIRCIRDSRWKYTMYFDPAGTAAPQYELYDLIADPLETNNLANPFNFASYQPAKAAEMNAQLFAAMQAKGVSLAESSNIPQN</sequence>
<dbReference type="CDD" id="cd16035">
    <property type="entry name" value="sulfatase_like"/>
    <property type="match status" value="1"/>
</dbReference>
<reference evidence="4" key="1">
    <citation type="submission" date="2019-07" db="EMBL/GenBank/DDBJ databases">
        <title>Genomic Encyclopedia of Type Strains, Phase IV (KMG-IV): sequencing the most valuable type-strain genomes for metagenomic binning, comparative biology and taxonomic classification.</title>
        <authorList>
            <person name="Goeker M."/>
        </authorList>
    </citation>
    <scope>NUCLEOTIDE SEQUENCE</scope>
    <source>
        <strain evidence="4">DSM 44596</strain>
    </source>
</reference>
<keyword evidence="2" id="KW-0378">Hydrolase</keyword>
<dbReference type="InterPro" id="IPR051849">
    <property type="entry name" value="GAG-degrading_sulfatase"/>
</dbReference>
<dbReference type="GO" id="GO:0004065">
    <property type="term" value="F:arylsulfatase activity"/>
    <property type="evidence" value="ECO:0007669"/>
    <property type="project" value="TreeGrafter"/>
</dbReference>
<evidence type="ECO:0000259" key="3">
    <source>
        <dbReference type="Pfam" id="PF00884"/>
    </source>
</evidence>
<dbReference type="Gene3D" id="3.40.720.10">
    <property type="entry name" value="Alkaline Phosphatase, subunit A"/>
    <property type="match status" value="1"/>
</dbReference>
<dbReference type="GO" id="GO:0015024">
    <property type="term" value="F:glucuronate-2-sulfatase activity"/>
    <property type="evidence" value="ECO:0007669"/>
    <property type="project" value="TreeGrafter"/>
</dbReference>
<proteinExistence type="inferred from homology"/>
<protein>
    <submittedName>
        <fullName evidence="4">Arylsulfatase A-like enzyme</fullName>
    </submittedName>
</protein>
<name>A0A652YXA8_NOCGL</name>
<dbReference type="InterPro" id="IPR024607">
    <property type="entry name" value="Sulfatase_CS"/>
</dbReference>
<feature type="domain" description="Sulfatase N-terminal" evidence="3">
    <location>
        <begin position="57"/>
        <end position="413"/>
    </location>
</feature>
<dbReference type="Pfam" id="PF00884">
    <property type="entry name" value="Sulfatase"/>
    <property type="match status" value="1"/>
</dbReference>
<dbReference type="PROSITE" id="PS51318">
    <property type="entry name" value="TAT"/>
    <property type="match status" value="1"/>
</dbReference>
<dbReference type="PANTHER" id="PTHR46615:SF1">
    <property type="entry name" value="ARYLSULFATASE K"/>
    <property type="match status" value="1"/>
</dbReference>
<evidence type="ECO:0000313" key="4">
    <source>
        <dbReference type="EMBL" id="TYQ08323.1"/>
    </source>
</evidence>
<dbReference type="PANTHER" id="PTHR46615">
    <property type="entry name" value="ARYLSULFATASE K"/>
    <property type="match status" value="1"/>
</dbReference>
<dbReference type="InterPro" id="IPR000917">
    <property type="entry name" value="Sulfatase_N"/>
</dbReference>
<dbReference type="InterPro" id="IPR017850">
    <property type="entry name" value="Alkaline_phosphatase_core_sf"/>
</dbReference>
<dbReference type="PROSITE" id="PS00523">
    <property type="entry name" value="SULFATASE_1"/>
    <property type="match status" value="1"/>
</dbReference>
<comment type="caution">
    <text evidence="4">The sequence shown here is derived from an EMBL/GenBank/DDBJ whole genome shotgun (WGS) entry which is preliminary data.</text>
</comment>
<dbReference type="AlphaFoldDB" id="A0A652YXA8"/>
<comment type="similarity">
    <text evidence="1">Belongs to the sulfatase family.</text>
</comment>
<dbReference type="InterPro" id="IPR006311">
    <property type="entry name" value="TAT_signal"/>
</dbReference>
<dbReference type="SUPFAM" id="SSF53649">
    <property type="entry name" value="Alkaline phosphatase-like"/>
    <property type="match status" value="1"/>
</dbReference>
<evidence type="ECO:0000256" key="1">
    <source>
        <dbReference type="ARBA" id="ARBA00008779"/>
    </source>
</evidence>
<gene>
    <name evidence="4" type="ORF">FNL38_101694</name>
</gene>
<accession>A0A652YXA8</accession>
<dbReference type="EMBL" id="VNIQ01000001">
    <property type="protein sequence ID" value="TYQ08323.1"/>
    <property type="molecule type" value="Genomic_DNA"/>
</dbReference>